<dbReference type="RefSeq" id="WP_010657706.1">
    <property type="nucleotide sequence ID" value="NZ_CP044970.1"/>
</dbReference>
<dbReference type="SUPFAM" id="SSF103473">
    <property type="entry name" value="MFS general substrate transporter"/>
    <property type="match status" value="1"/>
</dbReference>
<comment type="subcellular location">
    <subcellularLocation>
        <location evidence="1">Cell membrane</location>
        <topology evidence="1">Multi-pass membrane protein</topology>
    </subcellularLocation>
</comment>
<evidence type="ECO:0000256" key="3">
    <source>
        <dbReference type="ARBA" id="ARBA00022692"/>
    </source>
</evidence>
<dbReference type="PROSITE" id="PS50850">
    <property type="entry name" value="MFS"/>
    <property type="match status" value="1"/>
</dbReference>
<gene>
    <name evidence="8" type="ORF">F9L04_21210</name>
    <name evidence="9" type="ORF">F9L06_06540</name>
    <name evidence="10" type="ORF">IH622_00260</name>
</gene>
<feature type="transmembrane region" description="Helical" evidence="6">
    <location>
        <begin position="156"/>
        <end position="179"/>
    </location>
</feature>
<dbReference type="Pfam" id="PF07690">
    <property type="entry name" value="MFS_1"/>
    <property type="match status" value="1"/>
</dbReference>
<sequence>MNDTCESALAAEEVSASSQKARAIPLVVYCLSLGVFALTTSELMISGMLPSLQVAFDRSIADIGNLISLYALGMMIGGPLVTILFLALKIENKRGLLILLVFYAAAQSVAASTSSFQILLIARVLTGMAAATSFGLMLAITAQLVGPELRGRASSLVFAGLMLCTVFGVPIATAITNAFGWRASFWAIVVLVLICALVIAFKIESSPDTPQADLRSELKEMRKPKLWAAYATSALVIGSSFAVYSYLSPITVELAGFSAMQVPLLLAVYGGANIVGNYVTGRFADRHTIPTIAIGLVLMLSAMLIFALFAELKLATILAIVMIGLTGIALNPAFIARVMRIAHPGALVNAMHASVINIGLGLGPWVGGQAMEAGYGLHAPLWVGFAMTLAGLLTLAPPALRRM</sequence>
<dbReference type="EMBL" id="WBWS01000027">
    <property type="protein sequence ID" value="KAB2763102.1"/>
    <property type="molecule type" value="Genomic_DNA"/>
</dbReference>
<proteinExistence type="predicted"/>
<dbReference type="InterPro" id="IPR036259">
    <property type="entry name" value="MFS_trans_sf"/>
</dbReference>
<feature type="transmembrane region" description="Helical" evidence="6">
    <location>
        <begin position="379"/>
        <end position="400"/>
    </location>
</feature>
<dbReference type="Proteomes" id="UP000481876">
    <property type="component" value="Unassembled WGS sequence"/>
</dbReference>
<reference evidence="10" key="3">
    <citation type="submission" date="2020-10" db="EMBL/GenBank/DDBJ databases">
        <title>Enrichment of novel Verrucomicrobia, Bacteroidetes and Krumholzibacteria in an oxygen-limited, methane- and iron-fed bioreactor inoculated with Bothnian Sea sediments.</title>
        <authorList>
            <person name="Martins P.D."/>
            <person name="de Jong A."/>
            <person name="Lenstra W.K."/>
            <person name="van Helmond N.A.G.M."/>
            <person name="Slomp C.P."/>
            <person name="Jetten M.S.M."/>
            <person name="Welte C.U."/>
            <person name="Rasigraf O."/>
        </authorList>
    </citation>
    <scope>NUCLEOTIDE SEQUENCE</scope>
    <source>
        <strain evidence="10">MAG47</strain>
    </source>
</reference>
<evidence type="ECO:0000256" key="2">
    <source>
        <dbReference type="ARBA" id="ARBA00022475"/>
    </source>
</evidence>
<feature type="transmembrane region" description="Helical" evidence="6">
    <location>
        <begin position="259"/>
        <end position="279"/>
    </location>
</feature>
<keyword evidence="5 6" id="KW-0472">Membrane</keyword>
<keyword evidence="3 6" id="KW-0812">Transmembrane</keyword>
<accession>A0A011VGY9</accession>
<dbReference type="GO" id="GO:0005886">
    <property type="term" value="C:plasma membrane"/>
    <property type="evidence" value="ECO:0007669"/>
    <property type="project" value="UniProtKB-SubCell"/>
</dbReference>
<dbReference type="InterPro" id="IPR020846">
    <property type="entry name" value="MFS_dom"/>
</dbReference>
<keyword evidence="2" id="KW-1003">Cell membrane</keyword>
<dbReference type="EMBL" id="WBWX01000002">
    <property type="protein sequence ID" value="KAB2801341.1"/>
    <property type="molecule type" value="Genomic_DNA"/>
</dbReference>
<dbReference type="GeneID" id="61318758"/>
<name>A0A011VGY9_BRUAN</name>
<evidence type="ECO:0000256" key="5">
    <source>
        <dbReference type="ARBA" id="ARBA00023136"/>
    </source>
</evidence>
<evidence type="ECO:0000313" key="9">
    <source>
        <dbReference type="EMBL" id="KAB2801341.1"/>
    </source>
</evidence>
<keyword evidence="4 6" id="KW-1133">Transmembrane helix</keyword>
<dbReference type="InterPro" id="IPR050189">
    <property type="entry name" value="MFS_Efflux_Transporters"/>
</dbReference>
<protein>
    <submittedName>
        <fullName evidence="9">MFS transporter</fullName>
    </submittedName>
</protein>
<evidence type="ECO:0000313" key="8">
    <source>
        <dbReference type="EMBL" id="KAB2763102.1"/>
    </source>
</evidence>
<dbReference type="EMBL" id="JACZKO010000002">
    <property type="protein sequence ID" value="MBE0559252.1"/>
    <property type="molecule type" value="Genomic_DNA"/>
</dbReference>
<comment type="caution">
    <text evidence="9">The sequence shown here is derived from an EMBL/GenBank/DDBJ whole genome shotgun (WGS) entry which is preliminary data.</text>
</comment>
<dbReference type="AlphaFoldDB" id="A0A011VGY9"/>
<evidence type="ECO:0000259" key="7">
    <source>
        <dbReference type="PROSITE" id="PS50850"/>
    </source>
</evidence>
<feature type="domain" description="Major facilitator superfamily (MFS) profile" evidence="7">
    <location>
        <begin position="27"/>
        <end position="403"/>
    </location>
</feature>
<dbReference type="CDD" id="cd17324">
    <property type="entry name" value="MFS_NepI_like"/>
    <property type="match status" value="1"/>
</dbReference>
<feature type="transmembrane region" description="Helical" evidence="6">
    <location>
        <begin position="346"/>
        <end position="367"/>
    </location>
</feature>
<evidence type="ECO:0000313" key="12">
    <source>
        <dbReference type="Proteomes" id="UP000481876"/>
    </source>
</evidence>
<dbReference type="Proteomes" id="UP000642265">
    <property type="component" value="Unassembled WGS sequence"/>
</dbReference>
<feature type="transmembrane region" description="Helical" evidence="6">
    <location>
        <begin position="26"/>
        <end position="49"/>
    </location>
</feature>
<dbReference type="GO" id="GO:0022857">
    <property type="term" value="F:transmembrane transporter activity"/>
    <property type="evidence" value="ECO:0007669"/>
    <property type="project" value="InterPro"/>
</dbReference>
<feature type="transmembrane region" description="Helical" evidence="6">
    <location>
        <begin position="226"/>
        <end position="247"/>
    </location>
</feature>
<feature type="transmembrane region" description="Helical" evidence="6">
    <location>
        <begin position="291"/>
        <end position="309"/>
    </location>
</feature>
<evidence type="ECO:0000313" key="11">
    <source>
        <dbReference type="Proteomes" id="UP000441102"/>
    </source>
</evidence>
<evidence type="ECO:0000256" key="1">
    <source>
        <dbReference type="ARBA" id="ARBA00004651"/>
    </source>
</evidence>
<reference evidence="10" key="2">
    <citation type="submission" date="2020-09" db="EMBL/GenBank/DDBJ databases">
        <authorList>
            <person name="Dalcin Martins P."/>
        </authorList>
    </citation>
    <scope>NUCLEOTIDE SEQUENCE</scope>
    <source>
        <strain evidence="10">MAG47</strain>
    </source>
</reference>
<evidence type="ECO:0000313" key="10">
    <source>
        <dbReference type="EMBL" id="MBE0559252.1"/>
    </source>
</evidence>
<evidence type="ECO:0000256" key="6">
    <source>
        <dbReference type="SAM" id="Phobius"/>
    </source>
</evidence>
<feature type="transmembrane region" description="Helical" evidence="6">
    <location>
        <begin position="69"/>
        <end position="88"/>
    </location>
</feature>
<feature type="transmembrane region" description="Helical" evidence="6">
    <location>
        <begin position="95"/>
        <end position="114"/>
    </location>
</feature>
<dbReference type="PANTHER" id="PTHR43124">
    <property type="entry name" value="PURINE EFFLUX PUMP PBUE"/>
    <property type="match status" value="1"/>
</dbReference>
<dbReference type="Proteomes" id="UP000441102">
    <property type="component" value="Unassembled WGS sequence"/>
</dbReference>
<organism evidence="9 11">
    <name type="scientific">Brucella anthropi</name>
    <name type="common">Ochrobactrum anthropi</name>
    <dbReference type="NCBI Taxonomy" id="529"/>
    <lineage>
        <taxon>Bacteria</taxon>
        <taxon>Pseudomonadati</taxon>
        <taxon>Pseudomonadota</taxon>
        <taxon>Alphaproteobacteria</taxon>
        <taxon>Hyphomicrobiales</taxon>
        <taxon>Brucellaceae</taxon>
        <taxon>Brucella/Ochrobactrum group</taxon>
        <taxon>Brucella</taxon>
    </lineage>
</organism>
<dbReference type="Gene3D" id="1.20.1250.20">
    <property type="entry name" value="MFS general substrate transporter like domains"/>
    <property type="match status" value="2"/>
</dbReference>
<feature type="transmembrane region" description="Helical" evidence="6">
    <location>
        <begin position="185"/>
        <end position="205"/>
    </location>
</feature>
<dbReference type="InterPro" id="IPR011701">
    <property type="entry name" value="MFS"/>
</dbReference>
<dbReference type="PANTHER" id="PTHR43124:SF8">
    <property type="entry name" value="INNER MEMBRANE TRANSPORT PROTEIN YDHP"/>
    <property type="match status" value="1"/>
</dbReference>
<feature type="transmembrane region" description="Helical" evidence="6">
    <location>
        <begin position="315"/>
        <end position="334"/>
    </location>
</feature>
<feature type="transmembrane region" description="Helical" evidence="6">
    <location>
        <begin position="120"/>
        <end position="144"/>
    </location>
</feature>
<evidence type="ECO:0000256" key="4">
    <source>
        <dbReference type="ARBA" id="ARBA00022989"/>
    </source>
</evidence>
<reference evidence="11 12" key="1">
    <citation type="submission" date="2019-09" db="EMBL/GenBank/DDBJ databases">
        <title>Taxonomic organization of the family Brucellaceae based on a phylogenomic approach.</title>
        <authorList>
            <person name="Leclercq S."/>
            <person name="Cloeckaert A."/>
            <person name="Zygmunt M.S."/>
        </authorList>
    </citation>
    <scope>NUCLEOTIDE SEQUENCE [LARGE SCALE GENOMIC DNA]</scope>
    <source>
        <strain evidence="9 11">CCUG 34461</strain>
        <strain evidence="8 12">LMG 3313</strain>
    </source>
</reference>